<feature type="domain" description="FAD/NAD(P)-binding" evidence="13">
    <location>
        <begin position="269"/>
        <end position="593"/>
    </location>
</feature>
<dbReference type="PRINTS" id="PR00411">
    <property type="entry name" value="PNDRDTASEI"/>
</dbReference>
<dbReference type="InterPro" id="IPR016156">
    <property type="entry name" value="FAD/NAD-linked_Rdtase_dimer_sf"/>
</dbReference>
<evidence type="ECO:0000256" key="10">
    <source>
        <dbReference type="ARBA" id="ARBA00023128"/>
    </source>
</evidence>
<feature type="domain" description="Mitochondrial apoptosis-inducing factor C-terminal" evidence="14">
    <location>
        <begin position="597"/>
        <end position="645"/>
    </location>
</feature>
<dbReference type="Gene3D" id="3.30.390.30">
    <property type="match status" value="1"/>
</dbReference>
<dbReference type="Proteomes" id="UP001303046">
    <property type="component" value="Unassembled WGS sequence"/>
</dbReference>
<proteinExistence type="inferred from homology"/>
<comment type="subcellular location">
    <subcellularLocation>
        <location evidence="2">Mitochondrion</location>
    </subcellularLocation>
</comment>
<keyword evidence="9" id="KW-0520">NAD</keyword>
<evidence type="ECO:0000256" key="3">
    <source>
        <dbReference type="ARBA" id="ARBA00006442"/>
    </source>
</evidence>
<dbReference type="PANTHER" id="PTHR43557">
    <property type="entry name" value="APOPTOSIS-INDUCING FACTOR 1"/>
    <property type="match status" value="1"/>
</dbReference>
<comment type="caution">
    <text evidence="15">The sequence shown here is derived from an EMBL/GenBank/DDBJ whole genome shotgun (WGS) entry which is preliminary data.</text>
</comment>
<evidence type="ECO:0000256" key="8">
    <source>
        <dbReference type="ARBA" id="ARBA00023002"/>
    </source>
</evidence>
<dbReference type="PRINTS" id="PR00368">
    <property type="entry name" value="FADPNR"/>
</dbReference>
<evidence type="ECO:0000256" key="9">
    <source>
        <dbReference type="ARBA" id="ARBA00023027"/>
    </source>
</evidence>
<dbReference type="Pfam" id="PF07992">
    <property type="entry name" value="Pyr_redox_2"/>
    <property type="match status" value="1"/>
</dbReference>
<dbReference type="InterPro" id="IPR050446">
    <property type="entry name" value="FAD-oxidoreductase/Apoptosis"/>
</dbReference>
<evidence type="ECO:0000256" key="6">
    <source>
        <dbReference type="ARBA" id="ARBA00022827"/>
    </source>
</evidence>
<dbReference type="SUPFAM" id="SSF55424">
    <property type="entry name" value="FAD/NAD-linked reductases, dimerisation (C-terminal) domain"/>
    <property type="match status" value="1"/>
</dbReference>
<evidence type="ECO:0000256" key="4">
    <source>
        <dbReference type="ARBA" id="ARBA00022630"/>
    </source>
</evidence>
<comment type="catalytic activity">
    <reaction evidence="11">
        <text>A + NADH + H(+) = AH2 + NAD(+)</text>
        <dbReference type="Rhea" id="RHEA:11356"/>
        <dbReference type="ChEBI" id="CHEBI:13193"/>
        <dbReference type="ChEBI" id="CHEBI:15378"/>
        <dbReference type="ChEBI" id="CHEBI:17499"/>
        <dbReference type="ChEBI" id="CHEBI:57540"/>
        <dbReference type="ChEBI" id="CHEBI:57945"/>
    </reaction>
</comment>
<evidence type="ECO:0000256" key="5">
    <source>
        <dbReference type="ARBA" id="ARBA00022703"/>
    </source>
</evidence>
<dbReference type="InterPro" id="IPR036188">
    <property type="entry name" value="FAD/NAD-bd_sf"/>
</dbReference>
<dbReference type="EMBL" id="JAVFWL010000003">
    <property type="protein sequence ID" value="KAK6742445.1"/>
    <property type="molecule type" value="Genomic_DNA"/>
</dbReference>
<accession>A0ABR1CWC1</accession>
<evidence type="ECO:0000256" key="2">
    <source>
        <dbReference type="ARBA" id="ARBA00004173"/>
    </source>
</evidence>
<organism evidence="15 16">
    <name type="scientific">Necator americanus</name>
    <name type="common">Human hookworm</name>
    <dbReference type="NCBI Taxonomy" id="51031"/>
    <lineage>
        <taxon>Eukaryota</taxon>
        <taxon>Metazoa</taxon>
        <taxon>Ecdysozoa</taxon>
        <taxon>Nematoda</taxon>
        <taxon>Chromadorea</taxon>
        <taxon>Rhabditida</taxon>
        <taxon>Rhabditina</taxon>
        <taxon>Rhabditomorpha</taxon>
        <taxon>Strongyloidea</taxon>
        <taxon>Ancylostomatidae</taxon>
        <taxon>Bunostominae</taxon>
        <taxon>Necator</taxon>
    </lineage>
</organism>
<evidence type="ECO:0000259" key="13">
    <source>
        <dbReference type="Pfam" id="PF07992"/>
    </source>
</evidence>
<keyword evidence="16" id="KW-1185">Reference proteome</keyword>
<feature type="compositionally biased region" description="Basic and acidic residues" evidence="12">
    <location>
        <begin position="142"/>
        <end position="152"/>
    </location>
</feature>
<dbReference type="Gene3D" id="3.50.50.60">
    <property type="entry name" value="FAD/NAD(P)-binding domain"/>
    <property type="match status" value="2"/>
</dbReference>
<evidence type="ECO:0008006" key="17">
    <source>
        <dbReference type="Google" id="ProtNLM"/>
    </source>
</evidence>
<sequence length="713" mass="78396">MITRLLCSNVGRRIIKTHGWRLLRTTTLAAASSHDEPLPVYVPKPAIGERNWLGSVKAPPEQFPHEPYRPGKSDLLSFLGAGLGVALTVLAVTFYNDIFGESPVKKVTLKDAHHHELPKESSQVAQIEAEEVKAVEHDALLSHENVDNHPTRSTEQLVPKLSSERNEESGEVRTVESTQEQSSHKETHEDISSREQKPPYASEEGSSPEDKPSHFSTESSSPEHQSFHVHVEPALLSEDKGEHVSTTVMHENNAPNYSKGEKVPEFVEYLLVGAGTAAYYASLAIRARHADARVLMIGEEEYLPYNRPPLSKELWWYSDGNVANTLQYTGINGKKRDVFFEADGFFVPPAELATTAHGGVSLLKGRRVKRLCPDEKKAYLDDNTCVKYDKCLIATGGKPKTLPELENSAEVRDKVVYLRGVEDYRKLESMCSSSNSITVVGGGFLGSELAYSIHRKYGNVEVNQLVAEDGLLSGILPDYLSSKAAESLRENGVNVITNAKITSACVKDAKVVLEVNGTQKMTSDCVVVAIGVEPDTSIAKASGLEVDDRIGGIVTDTELRVRSGVWAAGDAASFYDRSLGRRRIEHWENAQISGRLAGENMTGAGKAFWYQPSFFTKIAPSWHINAVGNTDSSLNTVSVFAKDASDKENYDRGVVFYKGEDGKVVGVLLLNVFGSGVDVARRIIEEGRSIEDFQQLAKLFSLYKLAQTEDKEN</sequence>
<gene>
    <name evidence="15" type="primary">Necator_chrIII.g10751</name>
    <name evidence="15" type="ORF">RB195_009986</name>
</gene>
<evidence type="ECO:0000259" key="14">
    <source>
        <dbReference type="Pfam" id="PF14721"/>
    </source>
</evidence>
<comment type="similarity">
    <text evidence="3">Belongs to the FAD-dependent oxidoreductase family.</text>
</comment>
<dbReference type="SMART" id="SM01353">
    <property type="entry name" value="AIF_C"/>
    <property type="match status" value="1"/>
</dbReference>
<comment type="cofactor">
    <cofactor evidence="1">
        <name>FAD</name>
        <dbReference type="ChEBI" id="CHEBI:57692"/>
    </cofactor>
</comment>
<feature type="region of interest" description="Disordered" evidence="12">
    <location>
        <begin position="142"/>
        <end position="227"/>
    </location>
</feature>
<evidence type="ECO:0000256" key="7">
    <source>
        <dbReference type="ARBA" id="ARBA00022946"/>
    </source>
</evidence>
<dbReference type="InterPro" id="IPR023753">
    <property type="entry name" value="FAD/NAD-binding_dom"/>
</dbReference>
<evidence type="ECO:0000256" key="12">
    <source>
        <dbReference type="SAM" id="MobiDB-lite"/>
    </source>
</evidence>
<reference evidence="15 16" key="1">
    <citation type="submission" date="2023-08" db="EMBL/GenBank/DDBJ databases">
        <title>A Necator americanus chromosomal reference genome.</title>
        <authorList>
            <person name="Ilik V."/>
            <person name="Petrzelkova K.J."/>
            <person name="Pardy F."/>
            <person name="Fuh T."/>
            <person name="Niatou-Singa F.S."/>
            <person name="Gouil Q."/>
            <person name="Baker L."/>
            <person name="Ritchie M.E."/>
            <person name="Jex A.R."/>
            <person name="Gazzola D."/>
            <person name="Li H."/>
            <person name="Toshio Fujiwara R."/>
            <person name="Zhan B."/>
            <person name="Aroian R.V."/>
            <person name="Pafco B."/>
            <person name="Schwarz E.M."/>
        </authorList>
    </citation>
    <scope>NUCLEOTIDE SEQUENCE [LARGE SCALE GENOMIC DNA]</scope>
    <source>
        <strain evidence="15 16">Aroian</strain>
        <tissue evidence="15">Whole animal</tissue>
    </source>
</reference>
<keyword evidence="7" id="KW-0809">Transit peptide</keyword>
<dbReference type="Pfam" id="PF14721">
    <property type="entry name" value="AIF_C"/>
    <property type="match status" value="1"/>
</dbReference>
<keyword evidence="6" id="KW-0274">FAD</keyword>
<dbReference type="PANTHER" id="PTHR43557:SF4">
    <property type="entry name" value="APOPTOSIS-INDUCING FACTOR 1, MITOCHONDRIAL"/>
    <property type="match status" value="1"/>
</dbReference>
<evidence type="ECO:0000256" key="11">
    <source>
        <dbReference type="ARBA" id="ARBA00047786"/>
    </source>
</evidence>
<feature type="compositionally biased region" description="Basic and acidic residues" evidence="12">
    <location>
        <begin position="162"/>
        <end position="174"/>
    </location>
</feature>
<dbReference type="SUPFAM" id="SSF51905">
    <property type="entry name" value="FAD/NAD(P)-binding domain"/>
    <property type="match status" value="2"/>
</dbReference>
<dbReference type="InterPro" id="IPR029324">
    <property type="entry name" value="AIF_C"/>
</dbReference>
<keyword evidence="10" id="KW-0496">Mitochondrion</keyword>
<keyword evidence="8" id="KW-0560">Oxidoreductase</keyword>
<protein>
    <recommendedName>
        <fullName evidence="17">Pyridine nucleotide-disulfide oxidoreductase</fullName>
    </recommendedName>
</protein>
<keyword evidence="5" id="KW-0053">Apoptosis</keyword>
<feature type="compositionally biased region" description="Polar residues" evidence="12">
    <location>
        <begin position="214"/>
        <end position="224"/>
    </location>
</feature>
<evidence type="ECO:0000256" key="1">
    <source>
        <dbReference type="ARBA" id="ARBA00001974"/>
    </source>
</evidence>
<evidence type="ECO:0000313" key="15">
    <source>
        <dbReference type="EMBL" id="KAK6742445.1"/>
    </source>
</evidence>
<evidence type="ECO:0000313" key="16">
    <source>
        <dbReference type="Proteomes" id="UP001303046"/>
    </source>
</evidence>
<keyword evidence="4" id="KW-0285">Flavoprotein</keyword>
<feature type="compositionally biased region" description="Basic and acidic residues" evidence="12">
    <location>
        <begin position="182"/>
        <end position="197"/>
    </location>
</feature>
<name>A0ABR1CWC1_NECAM</name>